<dbReference type="EMBL" id="JAVAMP010000031">
    <property type="protein sequence ID" value="MDP5277225.1"/>
    <property type="molecule type" value="Genomic_DNA"/>
</dbReference>
<organism evidence="1 2">
    <name type="scientific">Chengkuizengella axinellae</name>
    <dbReference type="NCBI Taxonomy" id="3064388"/>
    <lineage>
        <taxon>Bacteria</taxon>
        <taxon>Bacillati</taxon>
        <taxon>Bacillota</taxon>
        <taxon>Bacilli</taxon>
        <taxon>Bacillales</taxon>
        <taxon>Paenibacillaceae</taxon>
        <taxon>Chengkuizengella</taxon>
    </lineage>
</organism>
<reference evidence="1 2" key="1">
    <citation type="submission" date="2023-08" db="EMBL/GenBank/DDBJ databases">
        <authorList>
            <person name="Park J.-S."/>
        </authorList>
    </citation>
    <scope>NUCLEOTIDE SEQUENCE [LARGE SCALE GENOMIC DNA]</scope>
    <source>
        <strain evidence="1 2">2205SS18-9</strain>
    </source>
</reference>
<gene>
    <name evidence="1" type="ORF">Q5Y73_24380</name>
</gene>
<dbReference type="RefSeq" id="WP_305994525.1">
    <property type="nucleotide sequence ID" value="NZ_JAVAMP010000031.1"/>
</dbReference>
<proteinExistence type="predicted"/>
<keyword evidence="2" id="KW-1185">Reference proteome</keyword>
<evidence type="ECO:0000313" key="1">
    <source>
        <dbReference type="EMBL" id="MDP5277225.1"/>
    </source>
</evidence>
<accession>A0ABT9J6G0</accession>
<sequence>MIEINTYLQIPNIEMPVEFSENHEDFFVNINDSNKILNIVDQIDTDYIEGAIVIKYYDITIIDFELWDLVVTFWAYLMNMVEEVLEMKRGHTYLPDQPLRIDMEILNKHSVSFKIGKGKYGDFVLPKKEFFLALINEAENVFKKIDIYFSKKEDYHLEQIQRLRKNII</sequence>
<protein>
    <submittedName>
        <fullName evidence="1">Uncharacterized protein</fullName>
    </submittedName>
</protein>
<name>A0ABT9J6G0_9BACL</name>
<comment type="caution">
    <text evidence="1">The sequence shown here is derived from an EMBL/GenBank/DDBJ whole genome shotgun (WGS) entry which is preliminary data.</text>
</comment>
<dbReference type="Proteomes" id="UP001231941">
    <property type="component" value="Unassembled WGS sequence"/>
</dbReference>
<evidence type="ECO:0000313" key="2">
    <source>
        <dbReference type="Proteomes" id="UP001231941"/>
    </source>
</evidence>